<dbReference type="Proteomes" id="UP001238450">
    <property type="component" value="Unassembled WGS sequence"/>
</dbReference>
<dbReference type="RefSeq" id="WP_307254204.1">
    <property type="nucleotide sequence ID" value="NZ_JAUSUV010000012.1"/>
</dbReference>
<feature type="domain" description="Phage head morphogenesis" evidence="1">
    <location>
        <begin position="148"/>
        <end position="266"/>
    </location>
</feature>
<dbReference type="Pfam" id="PF04233">
    <property type="entry name" value="Phage_Mu_F"/>
    <property type="match status" value="1"/>
</dbReference>
<comment type="caution">
    <text evidence="2">The sequence shown here is derived from an EMBL/GenBank/DDBJ whole genome shotgun (WGS) entry which is preliminary data.</text>
</comment>
<accession>A0AAJ1WRF5</accession>
<name>A0AAJ1WRF5_9BACL</name>
<dbReference type="InterPro" id="IPR006528">
    <property type="entry name" value="Phage_head_morphogenesis_dom"/>
</dbReference>
<proteinExistence type="predicted"/>
<gene>
    <name evidence="2" type="ORF">J2Z48_002659</name>
</gene>
<dbReference type="AlphaFoldDB" id="A0AAJ1WRF5"/>
<evidence type="ECO:0000313" key="2">
    <source>
        <dbReference type="EMBL" id="MDQ0418467.1"/>
    </source>
</evidence>
<evidence type="ECO:0000259" key="1">
    <source>
        <dbReference type="Pfam" id="PF04233"/>
    </source>
</evidence>
<evidence type="ECO:0000313" key="3">
    <source>
        <dbReference type="Proteomes" id="UP001238450"/>
    </source>
</evidence>
<dbReference type="EMBL" id="JAUSUV010000012">
    <property type="protein sequence ID" value="MDQ0418467.1"/>
    <property type="molecule type" value="Genomic_DNA"/>
</dbReference>
<organism evidence="2 3">
    <name type="scientific">Croceifilum oryzae</name>
    <dbReference type="NCBI Taxonomy" id="1553429"/>
    <lineage>
        <taxon>Bacteria</taxon>
        <taxon>Bacillati</taxon>
        <taxon>Bacillota</taxon>
        <taxon>Bacilli</taxon>
        <taxon>Bacillales</taxon>
        <taxon>Thermoactinomycetaceae</taxon>
        <taxon>Croceifilum</taxon>
    </lineage>
</organism>
<protein>
    <submittedName>
        <fullName evidence="2">SPP1 gp7 family putative phage head morphogenesis protein</fullName>
    </submittedName>
</protein>
<reference evidence="2 3" key="1">
    <citation type="submission" date="2023-07" db="EMBL/GenBank/DDBJ databases">
        <title>Genomic Encyclopedia of Type Strains, Phase IV (KMG-IV): sequencing the most valuable type-strain genomes for metagenomic binning, comparative biology and taxonomic classification.</title>
        <authorList>
            <person name="Goeker M."/>
        </authorList>
    </citation>
    <scope>NUCLEOTIDE SEQUENCE [LARGE SCALE GENOMIC DNA]</scope>
    <source>
        <strain evidence="2 3">DSM 46876</strain>
    </source>
</reference>
<keyword evidence="3" id="KW-1185">Reference proteome</keyword>
<sequence length="277" mass="32341">MRAEKMLEEVTSFLADCGCLPAFKQVEDGLLVAEEKLERQLWKLFVGVENRMISQLVSMGYVPQDPVRRLLFVEEFLKHLKDELPKVVANNAMESAGRGRIFAFDDLKENGISYSYSDFDSWTYGRLRNQSYTFSRNTSDRIIGDFSRSLSQSYKKGLGIEEASKELQREFDQIKEYRLKRIARTEINSAQNEGIFETLSEFGVKYKQWITARDRRVRGSKPKDKANHVKMHGEVVGLYERFSNGLFFPCDRTGEMREWIHCRCRIRPYIPKRGETV</sequence>